<dbReference type="Pfam" id="PF20926">
    <property type="entry name" value="Htt_N-HEAT_1"/>
    <property type="match status" value="1"/>
</dbReference>
<organism evidence="8 9">
    <name type="scientific">Plectus sambesii</name>
    <dbReference type="NCBI Taxonomy" id="2011161"/>
    <lineage>
        <taxon>Eukaryota</taxon>
        <taxon>Metazoa</taxon>
        <taxon>Ecdysozoa</taxon>
        <taxon>Nematoda</taxon>
        <taxon>Chromadorea</taxon>
        <taxon>Plectida</taxon>
        <taxon>Plectina</taxon>
        <taxon>Plectoidea</taxon>
        <taxon>Plectidae</taxon>
        <taxon>Plectus</taxon>
    </lineage>
</organism>
<dbReference type="InterPro" id="IPR048412">
    <property type="entry name" value="Htt_bridge"/>
</dbReference>
<evidence type="ECO:0000256" key="2">
    <source>
        <dbReference type="ARBA" id="ARBA00004123"/>
    </source>
</evidence>
<dbReference type="Proteomes" id="UP000887566">
    <property type="component" value="Unplaced"/>
</dbReference>
<feature type="compositionally biased region" description="Polar residues" evidence="7">
    <location>
        <begin position="417"/>
        <end position="431"/>
    </location>
</feature>
<proteinExistence type="inferred from homology"/>
<protein>
    <submittedName>
        <fullName evidence="9">Huntingtin</fullName>
    </submittedName>
</protein>
<dbReference type="InterPro" id="IPR048411">
    <property type="entry name" value="Htt_N_HEAT_rpt-1"/>
</dbReference>
<sequence>MDRLIKSIDVLRSSRNASLSSDSKVKKKDPAVVSKELISACHSVEESLLLSTVKHSPEYNKNFSLAVEVLFTVCDDTNADVRLAAEQCLNSVFRNLLIEGSATRVHVELYRELKRNGPSRSLRAALQRFGELSSLIRPTKSRLFAVHLVSCVGAIARRPEEAVQEELGKSSDKFWPILGRFFSDDESKQIIKSLLPNLDLQSAVGRRTASTVMVNVCKHSRKPRLFTQYLFRALLDTLVPIHSDQSMSQVLGSLLTMRQLWPLIQDHADHAERDEVKLTDKGSAIRLNPHTDTTIPVEQMLQLFEVLLHHLCNASSPVVAGALEALSQLLAALPKELCKALTNKDGVGDESRIYGQRFFGGTLDKSGRSSNIGFSSSRSGMSSLKGSFSDLSSFGTSELGQMSEPASLFDDRPPSASDGTVMQSETSSEAENPTDCAVTDSSASPYTALDFGTDGDDDNQSESVSEADGVDGQGAAAVVLDPLRNLSLFGLDDPVDPLRIDLDAPSPMMSPVSTAPEFALPSAIGSLTDAVPALHYCARLLAAKFLLAGRPGEVLSDQEVRVSHKNLALVCITSLLHIDPTIFTLRLFPSVDEPSQLLSDVLLFLKHDDPQIRAAIASLAATLLTSSFRDNRGTFVDRDCAARLGEVLKKSLGDESAVSLRTSVDAIRSAMESLYSLDSGSCALDIVEQILRLCSNPYWLLKVSIVEFFANLRYEKVRQIELQIQKSDKLQFRCFNSFVTSLLCDSDPRVRDAASSNLPAFVQSMCIGDPETWSYRPLKSEFLCNFVAPSMEKFPPVHNMQFPYGIPEDHDVTIESSASFAVSTIFHAFVTEPTGDTLAGCIGGLMSLAEAFPPTVYRTMWSVSAVSMSDGAPIGTLDYLFNLLFASPVTTDVLAYQQTLNLISLIFAGHAHCRRSKSLESETVKKMDKWPLLASPQLATFANDMTLHCIRIMNLYWHVLTDPPATNSATSALAKQLPQLPQTPSLSPVRKAIPGLKNDKATDAQSRTLIGQPTKSNKLGDFQQSPVLAKLYDTLRGAHRNYQTSVDNQTTQRFAGLLKQCLGCFGRILEAATVGDVGSYAEEVLGYCKTTIEILPEETIDLVTQMLKALFGTNLALLGIDSIKTAPFSTAQADGLFQSCLVHSPTNFSHSLVALGNSDVVENQIKKHIGWLGARADKHVVNAFKNSATKAVLTNYIRLFEPIVVQSLRLYTSSVTLSLQQAVLALLSQLVQDRVNYSLLDTDHRFLQFLYQQLDAIEQGTFRDAQTIVPTLFEFLLLLSYERSQNRQIVEMPKILQLCDSLVASGQNLDAIVIPALHSVVLDLFFVRPGVKVDPVKDIEMQQEVIASLLMKHLHNSGAMELLALVLWKTKKDGEEVRWKRLSRDFVDRLLPALAKDQIDFDHFGLVDPYILGLKWSCPSAFRPADELLRTIFLVWNEKKNSDDIARRFDSLSPCLFAALFLCKEDTLLTRMDELHLGTEGERSEVTFAKLLYSVASGLSAELLRRSSSALDESTATERRLQWLLHLVCHSVQSSYLRKVAAEFASIVSEKGLDFLLDLHKVAPRIHVQWLTLLNAIRLFSDSLWLPNLALQDRTSRHLVLLLYSDQLLLLLNENQHEKVMEFFRRNAADLVELSLELPILEFFRLAFQERDLAATLAESIAQLLAIDTPPTFARKTLALLSHAGTAGVPTVALRLVTVGLRSQYPVVAKLVEHVFCKLLDRVVECEEDVLTEETTARLASGFDRDIKLRHPLACAALRKLISTSFPSLSTLGFDSIWTAEERNDLTPSGPPNKFNRLKFIRLLQSAIRIGGAYSSRSIAEALATCTLEEMNEILSTEGVRPELLLACLRKVTRLQSEAWIKADESPVAETAVSPLLMAVKASLFGNLNRFIKERISDGIGIWCAPTSVLIKMLSKQSMTSFLLEQDVSVLVGFVDGCLKNCVTNGRCYLGEVTRVLRCAVVVLSSPVVSEYLATKKDSVSVQFSVLASFERIHLSVLMSRGTDGTAQRQPLPFTLPEDVGKEAVKPFIDAWYTVNSLLRALETDTIAEIEPKKLRLALKDAIVVAARLPAFSSFSRVPPAAFRFGWCPEAKWNGTCLSLPTTPVHHLQNVDVLRQFVWRLCWTGWTNRQVFEEVWMALLGVLSATPIGEELNVNQSQSQQDVTERVMSSALAVNCLTALLLQNLMAPQAGNPLVSEYVIKHRDKPSSFVLTKNGRRLAAIKARIIGQSDPSAVFRQNLDRPTGDCPTTFSFGQMSVDAIWGLTGVLAEERTMVGQKTPGVASDEAHMSDAEDDEGIGDGLLGMAKSPSSYVLSTINNHDLIGYVRTLLDLYQHWLREGADAVPIALLSATVESLVIMSDLFADTDTYRWLRRLLKTVHGARASEDELLLQWLLFGLLKCTAVVGLEETDGTKEMQALVEAGLNSPQMAVRLFAVHGVLYLLQSLSDDEILPIMPSISDFVSSELDSALTLTDSSALINRPQSFAYRMAIWTVAFYLVENCSDPYSRQNFVAKFMEQCSKALISQTTPIPLLATIVGGMESLLIASPAPEVNSAQISRLATGCLQRPPLSPEQTRAALQLLITCLYTGIERRSEQASNDTSSADPQLSAMEQLIYLFNKVSSGVEMEADAVAEALPFFLIDNFNPGDVMNRVLSELLAVHQQRPRILLVVIAELFKALWSREAPLVVGDWALLSLPTFTHKSPATFAVWSLTVFLSCASANQWIGALYPLLLDRSSDGTELDEATVVFLIKSLRDQLQEKTQLESLRLSLKDAAQRLGPQSAFSFAAAALDS</sequence>
<evidence type="ECO:0000256" key="1">
    <source>
        <dbReference type="ARBA" id="ARBA00002907"/>
    </source>
</evidence>
<evidence type="ECO:0000313" key="8">
    <source>
        <dbReference type="Proteomes" id="UP000887566"/>
    </source>
</evidence>
<comment type="function">
    <text evidence="1">May play a role in microtubule-mediated transport or vesicle function.</text>
</comment>
<feature type="region of interest" description="Disordered" evidence="7">
    <location>
        <begin position="395"/>
        <end position="470"/>
    </location>
</feature>
<evidence type="ECO:0000256" key="5">
    <source>
        <dbReference type="ARBA" id="ARBA00022490"/>
    </source>
</evidence>
<dbReference type="InterPro" id="IPR000091">
    <property type="entry name" value="Huntingtin"/>
</dbReference>
<keyword evidence="6" id="KW-0539">Nucleus</keyword>
<dbReference type="Gene3D" id="1.25.10.10">
    <property type="entry name" value="Leucine-rich Repeat Variant"/>
    <property type="match status" value="2"/>
</dbReference>
<accession>A0A914WWD9</accession>
<dbReference type="InterPro" id="IPR011989">
    <property type="entry name" value="ARM-like"/>
</dbReference>
<evidence type="ECO:0000256" key="4">
    <source>
        <dbReference type="ARBA" id="ARBA00007153"/>
    </source>
</evidence>
<dbReference type="GO" id="GO:0005634">
    <property type="term" value="C:nucleus"/>
    <property type="evidence" value="ECO:0007669"/>
    <property type="project" value="UniProtKB-SubCell"/>
</dbReference>
<reference evidence="9" key="1">
    <citation type="submission" date="2022-11" db="UniProtKB">
        <authorList>
            <consortium name="WormBaseParasite"/>
        </authorList>
    </citation>
    <scope>IDENTIFICATION</scope>
</reference>
<dbReference type="WBParaSite" id="PSAMB.scaffold509size48786.g6809.t1">
    <property type="protein sequence ID" value="PSAMB.scaffold509size48786.g6809.t1"/>
    <property type="gene ID" value="PSAMB.scaffold509size48786.g6809"/>
</dbReference>
<dbReference type="PRINTS" id="PR00375">
    <property type="entry name" value="HUNTINGTIN"/>
</dbReference>
<dbReference type="Pfam" id="PF12372">
    <property type="entry name" value="Htt_N-HEAT"/>
    <property type="match status" value="1"/>
</dbReference>
<dbReference type="InterPro" id="IPR028426">
    <property type="entry name" value="Huntingtin_fam"/>
</dbReference>
<evidence type="ECO:0000256" key="6">
    <source>
        <dbReference type="ARBA" id="ARBA00023242"/>
    </source>
</evidence>
<dbReference type="SUPFAM" id="SSF48371">
    <property type="entry name" value="ARM repeat"/>
    <property type="match status" value="2"/>
</dbReference>
<keyword evidence="5" id="KW-0963">Cytoplasm</keyword>
<dbReference type="GO" id="GO:0005737">
    <property type="term" value="C:cytoplasm"/>
    <property type="evidence" value="ECO:0007669"/>
    <property type="project" value="UniProtKB-SubCell"/>
</dbReference>
<keyword evidence="8" id="KW-1185">Reference proteome</keyword>
<dbReference type="InterPro" id="IPR016024">
    <property type="entry name" value="ARM-type_fold"/>
</dbReference>
<comment type="subcellular location">
    <subcellularLocation>
        <location evidence="3">Cytoplasm</location>
    </subcellularLocation>
    <subcellularLocation>
        <location evidence="2">Nucleus</location>
    </subcellularLocation>
</comment>
<evidence type="ECO:0000313" key="9">
    <source>
        <dbReference type="WBParaSite" id="PSAMB.scaffold509size48786.g6809.t1"/>
    </source>
</evidence>
<dbReference type="Pfam" id="PF20927">
    <property type="entry name" value="Htt_C-HEAT"/>
    <property type="match status" value="2"/>
</dbReference>
<comment type="similarity">
    <text evidence="4">Belongs to the huntingtin family.</text>
</comment>
<evidence type="ECO:0000256" key="7">
    <source>
        <dbReference type="SAM" id="MobiDB-lite"/>
    </source>
</evidence>
<dbReference type="Pfam" id="PF20925">
    <property type="entry name" value="Htt_bridge"/>
    <property type="match status" value="1"/>
</dbReference>
<dbReference type="InterPro" id="IPR048413">
    <property type="entry name" value="Htt_C-HEAT_rpt"/>
</dbReference>
<dbReference type="PANTHER" id="PTHR10170">
    <property type="entry name" value="HUNTINGTON DISEASE PROTEIN"/>
    <property type="match status" value="1"/>
</dbReference>
<evidence type="ECO:0000256" key="3">
    <source>
        <dbReference type="ARBA" id="ARBA00004496"/>
    </source>
</evidence>
<dbReference type="InterPro" id="IPR024613">
    <property type="entry name" value="Huntingtin_N_HEAT_rpt-2"/>
</dbReference>
<dbReference type="PANTHER" id="PTHR10170:SF10">
    <property type="entry name" value="HUNTINGTIN"/>
    <property type="match status" value="1"/>
</dbReference>
<name>A0A914WWD9_9BILA</name>